<dbReference type="Pfam" id="PF02518">
    <property type="entry name" value="HATPase_c"/>
    <property type="match status" value="1"/>
</dbReference>
<keyword evidence="10" id="KW-1185">Reference proteome</keyword>
<evidence type="ECO:0000313" key="10">
    <source>
        <dbReference type="Proteomes" id="UP000076609"/>
    </source>
</evidence>
<evidence type="ECO:0000256" key="6">
    <source>
        <dbReference type="ARBA" id="ARBA00022840"/>
    </source>
</evidence>
<feature type="domain" description="Histidine kinase" evidence="8">
    <location>
        <begin position="172"/>
        <end position="377"/>
    </location>
</feature>
<dbReference type="PROSITE" id="PS50109">
    <property type="entry name" value="HIS_KIN"/>
    <property type="match status" value="1"/>
</dbReference>
<dbReference type="PANTHER" id="PTHR43065">
    <property type="entry name" value="SENSOR HISTIDINE KINASE"/>
    <property type="match status" value="1"/>
</dbReference>
<gene>
    <name evidence="9" type="ORF">AVT10_16960</name>
</gene>
<organism evidence="9 10">
    <name type="scientific">Sphingomonas hankookensis</name>
    <dbReference type="NCBI Taxonomy" id="563996"/>
    <lineage>
        <taxon>Bacteria</taxon>
        <taxon>Pseudomonadati</taxon>
        <taxon>Pseudomonadota</taxon>
        <taxon>Alphaproteobacteria</taxon>
        <taxon>Sphingomonadales</taxon>
        <taxon>Sphingomonadaceae</taxon>
        <taxon>Sphingomonas</taxon>
    </lineage>
</organism>
<protein>
    <recommendedName>
        <fullName evidence="2">histidine kinase</fullName>
        <ecNumber evidence="2">2.7.13.3</ecNumber>
    </recommendedName>
</protein>
<accession>A0ABR5YD27</accession>
<dbReference type="GO" id="GO:0016301">
    <property type="term" value="F:kinase activity"/>
    <property type="evidence" value="ECO:0007669"/>
    <property type="project" value="UniProtKB-KW"/>
</dbReference>
<keyword evidence="3" id="KW-0808">Transferase</keyword>
<dbReference type="SMART" id="SM00387">
    <property type="entry name" value="HATPase_c"/>
    <property type="match status" value="1"/>
</dbReference>
<dbReference type="EMBL" id="LQQO01000033">
    <property type="protein sequence ID" value="KZE11864.1"/>
    <property type="molecule type" value="Genomic_DNA"/>
</dbReference>
<dbReference type="InterPro" id="IPR005467">
    <property type="entry name" value="His_kinase_dom"/>
</dbReference>
<dbReference type="PANTHER" id="PTHR43065:SF46">
    <property type="entry name" value="C4-DICARBOXYLATE TRANSPORT SENSOR PROTEIN DCTB"/>
    <property type="match status" value="1"/>
</dbReference>
<evidence type="ECO:0000256" key="3">
    <source>
        <dbReference type="ARBA" id="ARBA00022679"/>
    </source>
</evidence>
<evidence type="ECO:0000259" key="8">
    <source>
        <dbReference type="PROSITE" id="PS50109"/>
    </source>
</evidence>
<evidence type="ECO:0000256" key="2">
    <source>
        <dbReference type="ARBA" id="ARBA00012438"/>
    </source>
</evidence>
<proteinExistence type="predicted"/>
<keyword evidence="5 9" id="KW-0418">Kinase</keyword>
<dbReference type="PRINTS" id="PR00344">
    <property type="entry name" value="BCTRLSENSOR"/>
</dbReference>
<dbReference type="InterPro" id="IPR004358">
    <property type="entry name" value="Sig_transdc_His_kin-like_C"/>
</dbReference>
<dbReference type="InterPro" id="IPR003594">
    <property type="entry name" value="HATPase_dom"/>
</dbReference>
<dbReference type="Proteomes" id="UP000076609">
    <property type="component" value="Unassembled WGS sequence"/>
</dbReference>
<evidence type="ECO:0000313" key="9">
    <source>
        <dbReference type="EMBL" id="KZE11864.1"/>
    </source>
</evidence>
<reference evidence="10" key="1">
    <citation type="submission" date="2016-01" db="EMBL/GenBank/DDBJ databases">
        <title>Draft genome of Chromobacterium sp. F49.</title>
        <authorList>
            <person name="Hong K.W."/>
        </authorList>
    </citation>
    <scope>NUCLEOTIDE SEQUENCE [LARGE SCALE GENOMIC DNA]</scope>
    <source>
        <strain evidence="10">CN3</strain>
    </source>
</reference>
<keyword evidence="6" id="KW-0067">ATP-binding</keyword>
<comment type="caution">
    <text evidence="9">The sequence shown here is derived from an EMBL/GenBank/DDBJ whole genome shotgun (WGS) entry which is preliminary data.</text>
</comment>
<sequence>MASDISLTHRDRAVLVAALLLVLCGAAMGGAAAHGLWLACGAALMVALWLGGHLLGRVRQPPISPAVAAPVERDGMIDRLLLDAAPTPLVSVEQGVVRVLNRSARTLFAADDRVVSAPPALFDRTSTHVRYAARHWRMDRVAVGPNDVVALIDIESEERTAEARASADMVRVLGHEMLNGLVPIVSLAECGVAAADPQRGDPALLPEILSTLARHAEGLQRFTEAYRALARLPPPFRQTVSVAELVDDLARLFAGRWPDARLTVRVGRDLCAALDRDQLNQALWALLQNAVEAAEPGNAAIVHLNAYAAQGKLILEIQDEGPDFPTDTLKIRCPFHSTKPTGTGIGLSLARQIVQAHGGVLTFCRTDVTTFSCTVPL</sequence>
<dbReference type="SUPFAM" id="SSF55874">
    <property type="entry name" value="ATPase domain of HSP90 chaperone/DNA topoisomerase II/histidine kinase"/>
    <property type="match status" value="1"/>
</dbReference>
<dbReference type="InterPro" id="IPR036890">
    <property type="entry name" value="HATPase_C_sf"/>
</dbReference>
<keyword evidence="4" id="KW-0547">Nucleotide-binding</keyword>
<evidence type="ECO:0000256" key="7">
    <source>
        <dbReference type="ARBA" id="ARBA00023012"/>
    </source>
</evidence>
<dbReference type="EC" id="2.7.13.3" evidence="2"/>
<comment type="catalytic activity">
    <reaction evidence="1">
        <text>ATP + protein L-histidine = ADP + protein N-phospho-L-histidine.</text>
        <dbReference type="EC" id="2.7.13.3"/>
    </reaction>
</comment>
<evidence type="ECO:0000256" key="1">
    <source>
        <dbReference type="ARBA" id="ARBA00000085"/>
    </source>
</evidence>
<dbReference type="Gene3D" id="3.30.565.10">
    <property type="entry name" value="Histidine kinase-like ATPase, C-terminal domain"/>
    <property type="match status" value="1"/>
</dbReference>
<evidence type="ECO:0000256" key="4">
    <source>
        <dbReference type="ARBA" id="ARBA00022741"/>
    </source>
</evidence>
<evidence type="ECO:0000256" key="5">
    <source>
        <dbReference type="ARBA" id="ARBA00022777"/>
    </source>
</evidence>
<keyword evidence="7" id="KW-0902">Two-component regulatory system</keyword>
<name>A0ABR5YD27_9SPHN</name>